<comment type="caution">
    <text evidence="1">The sequence shown here is derived from an EMBL/GenBank/DDBJ whole genome shotgun (WGS) entry which is preliminary data.</text>
</comment>
<protein>
    <submittedName>
        <fullName evidence="1">Uncharacterized protein</fullName>
    </submittedName>
</protein>
<organism evidence="1 2">
    <name type="scientific">Dendrobium nobile</name>
    <name type="common">Orchid</name>
    <dbReference type="NCBI Taxonomy" id="94219"/>
    <lineage>
        <taxon>Eukaryota</taxon>
        <taxon>Viridiplantae</taxon>
        <taxon>Streptophyta</taxon>
        <taxon>Embryophyta</taxon>
        <taxon>Tracheophyta</taxon>
        <taxon>Spermatophyta</taxon>
        <taxon>Magnoliopsida</taxon>
        <taxon>Liliopsida</taxon>
        <taxon>Asparagales</taxon>
        <taxon>Orchidaceae</taxon>
        <taxon>Epidendroideae</taxon>
        <taxon>Malaxideae</taxon>
        <taxon>Dendrobiinae</taxon>
        <taxon>Dendrobium</taxon>
    </lineage>
</organism>
<sequence length="99" mass="11310">MQDKNQRARYNDMLIIHNITLSLQLGCKCQSSKFIIQDFKSSPCNSRRLATFNMAHSHATIKRVVKIKFLYTTCLQANKDLGVDNEVANINHSQAIQDL</sequence>
<reference evidence="1" key="1">
    <citation type="journal article" date="2022" name="Front. Genet.">
        <title>Chromosome-Scale Assembly of the Dendrobium nobile Genome Provides Insights Into the Molecular Mechanism of the Biosynthesis of the Medicinal Active Ingredient of Dendrobium.</title>
        <authorList>
            <person name="Xu Q."/>
            <person name="Niu S.-C."/>
            <person name="Li K.-L."/>
            <person name="Zheng P.-J."/>
            <person name="Zhang X.-J."/>
            <person name="Jia Y."/>
            <person name="Liu Y."/>
            <person name="Niu Y.-X."/>
            <person name="Yu L.-H."/>
            <person name="Chen D.-F."/>
            <person name="Zhang G.-Q."/>
        </authorList>
    </citation>
    <scope>NUCLEOTIDE SEQUENCE</scope>
    <source>
        <tissue evidence="1">Leaf</tissue>
    </source>
</reference>
<name>A0A8T3BCQ3_DENNO</name>
<proteinExistence type="predicted"/>
<evidence type="ECO:0000313" key="2">
    <source>
        <dbReference type="Proteomes" id="UP000829196"/>
    </source>
</evidence>
<dbReference type="Proteomes" id="UP000829196">
    <property type="component" value="Unassembled WGS sequence"/>
</dbReference>
<gene>
    <name evidence="1" type="ORF">KFK09_014351</name>
</gene>
<dbReference type="EMBL" id="JAGYWB010000010">
    <property type="protein sequence ID" value="KAI0508216.1"/>
    <property type="molecule type" value="Genomic_DNA"/>
</dbReference>
<dbReference type="AlphaFoldDB" id="A0A8T3BCQ3"/>
<accession>A0A8T3BCQ3</accession>
<evidence type="ECO:0000313" key="1">
    <source>
        <dbReference type="EMBL" id="KAI0508216.1"/>
    </source>
</evidence>
<keyword evidence="2" id="KW-1185">Reference proteome</keyword>